<dbReference type="InterPro" id="IPR016024">
    <property type="entry name" value="ARM-type_fold"/>
</dbReference>
<keyword evidence="5" id="KW-0472">Membrane</keyword>
<dbReference type="eggNOG" id="KOG4224">
    <property type="taxonomic scope" value="Eukaryota"/>
</dbReference>
<keyword evidence="6" id="KW-0449">Lipoprotein</keyword>
<dbReference type="Proteomes" id="UP000006671">
    <property type="component" value="Unassembled WGS sequence"/>
</dbReference>
<keyword evidence="4" id="KW-0677">Repeat</keyword>
<dbReference type="GeneID" id="8855043"/>
<evidence type="ECO:0000256" key="6">
    <source>
        <dbReference type="ARBA" id="ARBA00023288"/>
    </source>
</evidence>
<keyword evidence="3" id="KW-0926">Vacuole</keyword>
<dbReference type="InterPro" id="IPR022771">
    <property type="entry name" value="WAPL_C"/>
</dbReference>
<evidence type="ECO:0000256" key="3">
    <source>
        <dbReference type="ARBA" id="ARBA00022554"/>
    </source>
</evidence>
<dbReference type="EMBL" id="GG738887">
    <property type="protein sequence ID" value="EFC41182.1"/>
    <property type="molecule type" value="Genomic_DNA"/>
</dbReference>
<dbReference type="Pfam" id="PF07814">
    <property type="entry name" value="WAPL"/>
    <property type="match status" value="1"/>
</dbReference>
<gene>
    <name evidence="10" type="ORF">NAEGRDRAFT_70977</name>
</gene>
<evidence type="ECO:0000313" key="11">
    <source>
        <dbReference type="Proteomes" id="UP000006671"/>
    </source>
</evidence>
<proteinExistence type="inferred from homology"/>
<reference evidence="10 11" key="1">
    <citation type="journal article" date="2010" name="Cell">
        <title>The genome of Naegleria gruberi illuminates early eukaryotic versatility.</title>
        <authorList>
            <person name="Fritz-Laylin L.K."/>
            <person name="Prochnik S.E."/>
            <person name="Ginger M.L."/>
            <person name="Dacks J.B."/>
            <person name="Carpenter M.L."/>
            <person name="Field M.C."/>
            <person name="Kuo A."/>
            <person name="Paredez A."/>
            <person name="Chapman J."/>
            <person name="Pham J."/>
            <person name="Shu S."/>
            <person name="Neupane R."/>
            <person name="Cipriano M."/>
            <person name="Mancuso J."/>
            <person name="Tu H."/>
            <person name="Salamov A."/>
            <person name="Lindquist E."/>
            <person name="Shapiro H."/>
            <person name="Lucas S."/>
            <person name="Grigoriev I.V."/>
            <person name="Cande W.Z."/>
            <person name="Fulton C."/>
            <person name="Rokhsar D.S."/>
            <person name="Dawson S.C."/>
        </authorList>
    </citation>
    <scope>NUCLEOTIDE SEQUENCE [LARGE SCALE GENOMIC DNA]</scope>
    <source>
        <strain evidence="10 11">NEG-M</strain>
    </source>
</reference>
<dbReference type="GO" id="GO:0005774">
    <property type="term" value="C:vacuolar membrane"/>
    <property type="evidence" value="ECO:0007669"/>
    <property type="project" value="UniProtKB-SubCell"/>
</dbReference>
<dbReference type="InterPro" id="IPR011989">
    <property type="entry name" value="ARM-like"/>
</dbReference>
<feature type="repeat" description="ARM" evidence="8">
    <location>
        <begin position="86"/>
        <end position="130"/>
    </location>
</feature>
<evidence type="ECO:0000256" key="5">
    <source>
        <dbReference type="ARBA" id="ARBA00023136"/>
    </source>
</evidence>
<sequence>MSSDIKGTLTKIKGGSVQNRLAAIGALFSLASDDDIREEIRNMGGIGTLVGCLEDNSDPRIPRQACGALLNMANDDQCREEIRDYGGVELMLKLIENQFKDATSVEYATGALLNLSSDDDTREMVREADGARILARCLSDAPSEESRRNSVGAIAQLCFDQEFTKQLVSGDALKHIVECLNSSDEETRNRTSGCIWNLSVTADETREALAREGCLESLVNLLQKSEDVNEDPETVGNCVM</sequence>
<dbReference type="InterPro" id="IPR045156">
    <property type="entry name" value="Vac8"/>
</dbReference>
<dbReference type="Gene3D" id="1.25.10.10">
    <property type="entry name" value="Leucine-rich Repeat Variant"/>
    <property type="match status" value="1"/>
</dbReference>
<dbReference type="PANTHER" id="PTHR47249">
    <property type="entry name" value="VACUOLAR PROTEIN 8"/>
    <property type="match status" value="1"/>
</dbReference>
<accession>D2VPT4</accession>
<evidence type="ECO:0000256" key="7">
    <source>
        <dbReference type="ARBA" id="ARBA00026209"/>
    </source>
</evidence>
<evidence type="ECO:0000256" key="8">
    <source>
        <dbReference type="PROSITE-ProRule" id="PRU00259"/>
    </source>
</evidence>
<feature type="repeat" description="ARM" evidence="8">
    <location>
        <begin position="44"/>
        <end position="87"/>
    </location>
</feature>
<dbReference type="InParanoid" id="D2VPT4"/>
<evidence type="ECO:0000313" key="10">
    <source>
        <dbReference type="EMBL" id="EFC41182.1"/>
    </source>
</evidence>
<evidence type="ECO:0000259" key="9">
    <source>
        <dbReference type="Pfam" id="PF07814"/>
    </source>
</evidence>
<evidence type="ECO:0000256" key="4">
    <source>
        <dbReference type="ARBA" id="ARBA00022737"/>
    </source>
</evidence>
<evidence type="ECO:0000256" key="2">
    <source>
        <dbReference type="ARBA" id="ARBA00005462"/>
    </source>
</evidence>
<dbReference type="Pfam" id="PF00514">
    <property type="entry name" value="Arm"/>
    <property type="match status" value="2"/>
</dbReference>
<protein>
    <recommendedName>
        <fullName evidence="7">Vacuolar protein 8</fullName>
    </recommendedName>
</protein>
<dbReference type="PROSITE" id="PS50176">
    <property type="entry name" value="ARM_REPEAT"/>
    <property type="match status" value="2"/>
</dbReference>
<dbReference type="STRING" id="5762.D2VPT4"/>
<dbReference type="RefSeq" id="XP_002673926.1">
    <property type="nucleotide sequence ID" value="XM_002673880.1"/>
</dbReference>
<dbReference type="KEGG" id="ngr:NAEGRDRAFT_70977"/>
<dbReference type="SMART" id="SM00185">
    <property type="entry name" value="ARM"/>
    <property type="match status" value="4"/>
</dbReference>
<dbReference type="PANTHER" id="PTHR47249:SF1">
    <property type="entry name" value="VACUOLAR PROTEIN 8"/>
    <property type="match status" value="1"/>
</dbReference>
<dbReference type="OrthoDB" id="7537227at2759"/>
<keyword evidence="11" id="KW-1185">Reference proteome</keyword>
<comment type="similarity">
    <text evidence="2">Belongs to the beta-catenin family.</text>
</comment>
<organism evidence="11">
    <name type="scientific">Naegleria gruberi</name>
    <name type="common">Amoeba</name>
    <dbReference type="NCBI Taxonomy" id="5762"/>
    <lineage>
        <taxon>Eukaryota</taxon>
        <taxon>Discoba</taxon>
        <taxon>Heterolobosea</taxon>
        <taxon>Tetramitia</taxon>
        <taxon>Eutetramitia</taxon>
        <taxon>Vahlkampfiidae</taxon>
        <taxon>Naegleria</taxon>
    </lineage>
</organism>
<dbReference type="InterPro" id="IPR000225">
    <property type="entry name" value="Armadillo"/>
</dbReference>
<name>D2VPT4_NAEGR</name>
<dbReference type="OMA" id="MANDDQC"/>
<evidence type="ECO:0000256" key="1">
    <source>
        <dbReference type="ARBA" id="ARBA00004592"/>
    </source>
</evidence>
<comment type="subcellular location">
    <subcellularLocation>
        <location evidence="1">Vacuole membrane</location>
        <topology evidence="1">Lipid-anchor</topology>
    </subcellularLocation>
</comment>
<feature type="domain" description="Wings apart-like protein C-terminal" evidence="9">
    <location>
        <begin position="139"/>
        <end position="230"/>
    </location>
</feature>
<dbReference type="GO" id="GO:0071562">
    <property type="term" value="P:nucleus-vacuole junction assembly"/>
    <property type="evidence" value="ECO:0007669"/>
    <property type="project" value="InterPro"/>
</dbReference>
<dbReference type="GO" id="GO:0043495">
    <property type="term" value="F:protein-membrane adaptor activity"/>
    <property type="evidence" value="ECO:0007669"/>
    <property type="project" value="InterPro"/>
</dbReference>
<dbReference type="SUPFAM" id="SSF48371">
    <property type="entry name" value="ARM repeat"/>
    <property type="match status" value="1"/>
</dbReference>
<dbReference type="VEuPathDB" id="AmoebaDB:NAEGRDRAFT_70977"/>
<dbReference type="AlphaFoldDB" id="D2VPT4"/>